<dbReference type="AlphaFoldDB" id="M3CVN3"/>
<dbReference type="STRING" id="692275.M3CVN3"/>
<feature type="region of interest" description="Disordered" evidence="4">
    <location>
        <begin position="1"/>
        <end position="35"/>
    </location>
</feature>
<dbReference type="GO" id="GO:0001682">
    <property type="term" value="P:tRNA 5'-leader removal"/>
    <property type="evidence" value="ECO:0007669"/>
    <property type="project" value="InterPro"/>
</dbReference>
<dbReference type="OrthoDB" id="5416589at2759"/>
<feature type="compositionally biased region" description="Basic residues" evidence="4">
    <location>
        <begin position="10"/>
        <end position="23"/>
    </location>
</feature>
<keyword evidence="6" id="KW-1185">Reference proteome</keyword>
<dbReference type="HOGENOM" id="CLU_085444_0_1_1"/>
<dbReference type="GO" id="GO:0000294">
    <property type="term" value="P:nuclear-transcribed mRNA catabolic process, RNase MRP-dependent"/>
    <property type="evidence" value="ECO:0007669"/>
    <property type="project" value="TreeGrafter"/>
</dbReference>
<name>M3CVN3_SPHMS</name>
<dbReference type="GO" id="GO:0034965">
    <property type="term" value="P:intronic box C/D snoRNA processing"/>
    <property type="evidence" value="ECO:0007669"/>
    <property type="project" value="TreeGrafter"/>
</dbReference>
<proteinExistence type="predicted"/>
<evidence type="ECO:0000256" key="1">
    <source>
        <dbReference type="ARBA" id="ARBA00004123"/>
    </source>
</evidence>
<dbReference type="InterPro" id="IPR020241">
    <property type="entry name" value="RNase_P/MRP_Pop7_fungi"/>
</dbReference>
<evidence type="ECO:0000256" key="3">
    <source>
        <dbReference type="ARBA" id="ARBA00023242"/>
    </source>
</evidence>
<dbReference type="RefSeq" id="XP_016756323.1">
    <property type="nucleotide sequence ID" value="XM_016910090.1"/>
</dbReference>
<dbReference type="InterPro" id="IPR014612">
    <property type="entry name" value="Pop7/Rpp20"/>
</dbReference>
<dbReference type="PANTHER" id="PTHR28256">
    <property type="entry name" value="RIBONUCLEASES P/MRP PROTEIN SUBUNIT POP7"/>
    <property type="match status" value="1"/>
</dbReference>
<dbReference type="GO" id="GO:0005655">
    <property type="term" value="C:nucleolar ribonuclease P complex"/>
    <property type="evidence" value="ECO:0007669"/>
    <property type="project" value="InterPro"/>
</dbReference>
<protein>
    <submittedName>
        <fullName evidence="5">Uncharacterized protein</fullName>
    </submittedName>
</protein>
<dbReference type="PANTHER" id="PTHR28256:SF1">
    <property type="entry name" value="RIBONUCLEASES P_MRP PROTEIN SUBUNIT POP7"/>
    <property type="match status" value="1"/>
</dbReference>
<dbReference type="GO" id="GO:0000172">
    <property type="term" value="C:ribonuclease MRP complex"/>
    <property type="evidence" value="ECO:0007669"/>
    <property type="project" value="InterPro"/>
</dbReference>
<comment type="subcellular location">
    <subcellularLocation>
        <location evidence="1">Nucleus</location>
    </subcellularLocation>
</comment>
<dbReference type="GO" id="GO:0006364">
    <property type="term" value="P:rRNA processing"/>
    <property type="evidence" value="ECO:0007669"/>
    <property type="project" value="TreeGrafter"/>
</dbReference>
<evidence type="ECO:0000256" key="2">
    <source>
        <dbReference type="ARBA" id="ARBA00022694"/>
    </source>
</evidence>
<evidence type="ECO:0000256" key="4">
    <source>
        <dbReference type="SAM" id="MobiDB-lite"/>
    </source>
</evidence>
<dbReference type="OMA" id="STKSPFM"/>
<evidence type="ECO:0000313" key="6">
    <source>
        <dbReference type="Proteomes" id="UP000016931"/>
    </source>
</evidence>
<dbReference type="GeneID" id="27907227"/>
<dbReference type="GO" id="GO:0004526">
    <property type="term" value="F:ribonuclease P activity"/>
    <property type="evidence" value="ECO:0007669"/>
    <property type="project" value="TreeGrafter"/>
</dbReference>
<dbReference type="eggNOG" id="ENOG502SUA0">
    <property type="taxonomic scope" value="Eukaryota"/>
</dbReference>
<dbReference type="Proteomes" id="UP000016931">
    <property type="component" value="Unassembled WGS sequence"/>
</dbReference>
<dbReference type="Pfam" id="PF12328">
    <property type="entry name" value="Rpp20"/>
    <property type="match status" value="1"/>
</dbReference>
<reference evidence="5 6" key="1">
    <citation type="journal article" date="2012" name="PLoS Pathog.">
        <title>Diverse lifestyles and strategies of plant pathogenesis encoded in the genomes of eighteen Dothideomycetes fungi.</title>
        <authorList>
            <person name="Ohm R.A."/>
            <person name="Feau N."/>
            <person name="Henrissat B."/>
            <person name="Schoch C.L."/>
            <person name="Horwitz B.A."/>
            <person name="Barry K.W."/>
            <person name="Condon B.J."/>
            <person name="Copeland A.C."/>
            <person name="Dhillon B."/>
            <person name="Glaser F."/>
            <person name="Hesse C.N."/>
            <person name="Kosti I."/>
            <person name="LaButti K."/>
            <person name="Lindquist E.A."/>
            <person name="Lucas S."/>
            <person name="Salamov A.A."/>
            <person name="Bradshaw R.E."/>
            <person name="Ciuffetti L."/>
            <person name="Hamelin R.C."/>
            <person name="Kema G.H.J."/>
            <person name="Lawrence C."/>
            <person name="Scott J.A."/>
            <person name="Spatafora J.W."/>
            <person name="Turgeon B.G."/>
            <person name="de Wit P.J.G.M."/>
            <person name="Zhong S."/>
            <person name="Goodwin S.B."/>
            <person name="Grigoriev I.V."/>
        </authorList>
    </citation>
    <scope>NUCLEOTIDE SEQUENCE [LARGE SCALE GENOMIC DNA]</scope>
    <source>
        <strain evidence="5 6">SO2202</strain>
    </source>
</reference>
<keyword evidence="2" id="KW-0819">tRNA processing</keyword>
<gene>
    <name evidence="5" type="ORF">SEPMUDRAFT_75002</name>
</gene>
<dbReference type="GO" id="GO:0003723">
    <property type="term" value="F:RNA binding"/>
    <property type="evidence" value="ECO:0007669"/>
    <property type="project" value="TreeGrafter"/>
</dbReference>
<evidence type="ECO:0000313" key="5">
    <source>
        <dbReference type="EMBL" id="EMF08202.1"/>
    </source>
</evidence>
<accession>M3CVN3</accession>
<dbReference type="Gene3D" id="3.30.110.20">
    <property type="entry name" value="Alba-like domain"/>
    <property type="match status" value="1"/>
</dbReference>
<organism evidence="5 6">
    <name type="scientific">Sphaerulina musiva (strain SO2202)</name>
    <name type="common">Poplar stem canker fungus</name>
    <name type="synonym">Septoria musiva</name>
    <dbReference type="NCBI Taxonomy" id="692275"/>
    <lineage>
        <taxon>Eukaryota</taxon>
        <taxon>Fungi</taxon>
        <taxon>Dikarya</taxon>
        <taxon>Ascomycota</taxon>
        <taxon>Pezizomycotina</taxon>
        <taxon>Dothideomycetes</taxon>
        <taxon>Dothideomycetidae</taxon>
        <taxon>Mycosphaerellales</taxon>
        <taxon>Mycosphaerellaceae</taxon>
        <taxon>Sphaerulina</taxon>
    </lineage>
</organism>
<dbReference type="InterPro" id="IPR036882">
    <property type="entry name" value="Alba-like_dom_sf"/>
</dbReference>
<dbReference type="EMBL" id="KB456272">
    <property type="protein sequence ID" value="EMF08202.1"/>
    <property type="molecule type" value="Genomic_DNA"/>
</dbReference>
<dbReference type="GO" id="GO:0000171">
    <property type="term" value="F:ribonuclease MRP activity"/>
    <property type="evidence" value="ECO:0007669"/>
    <property type="project" value="TreeGrafter"/>
</dbReference>
<keyword evidence="3" id="KW-0539">Nucleus</keyword>
<sequence>MADTVSTGRITKRHKQRPSKTGHKLPSLPSDAQITKRPLLRPAIPSPYSGPSQQKIVYISAKTPFMSAVKRAEKLLHLSDKRLVQSATQLSKDARNKKRRWERREDEDEIREEVVLKGTGKAIGKVMELGLWFQQRDAEYHVRLKTGSVFAVEDVQYEEEAEKHASAGAQVTEDVVQAASSYEIKQAVAKPMSKVMKREEHEAENGKKEISETRIRQLSVLEVYISLR</sequence>